<dbReference type="GeneID" id="42306899"/>
<dbReference type="AlphaFoldDB" id="A0A0D1Y1K7"/>
<dbReference type="SUPFAM" id="SSF81301">
    <property type="entry name" value="Nucleotidyltransferase"/>
    <property type="match status" value="1"/>
</dbReference>
<evidence type="ECO:0000313" key="5">
    <source>
        <dbReference type="Proteomes" id="UP000182836"/>
    </source>
</evidence>
<dbReference type="EMBL" id="LGUG01000004">
    <property type="protein sequence ID" value="KON96953.1"/>
    <property type="molecule type" value="Genomic_DNA"/>
</dbReference>
<dbReference type="Proteomes" id="UP000182836">
    <property type="component" value="Unassembled WGS sequence"/>
</dbReference>
<dbReference type="EMBL" id="FNED01000022">
    <property type="protein sequence ID" value="SDJ60500.1"/>
    <property type="molecule type" value="Genomic_DNA"/>
</dbReference>
<name>A0A0D1Y1K7_ANEMI</name>
<dbReference type="InterPro" id="IPR043519">
    <property type="entry name" value="NT_sf"/>
</dbReference>
<dbReference type="Proteomes" id="UP000037269">
    <property type="component" value="Unassembled WGS sequence"/>
</dbReference>
<dbReference type="STRING" id="47500.AF333_17175"/>
<reference evidence="3 5" key="2">
    <citation type="submission" date="2016-10" db="EMBL/GenBank/DDBJ databases">
        <authorList>
            <person name="de Groot N.N."/>
        </authorList>
    </citation>
    <scope>NUCLEOTIDE SEQUENCE [LARGE SCALE GENOMIC DNA]</scope>
    <source>
        <strain evidence="3 5">DSM 2895</strain>
    </source>
</reference>
<reference evidence="2 4" key="1">
    <citation type="submission" date="2015-07" db="EMBL/GenBank/DDBJ databases">
        <title>Fjat-14205 dsm 2895.</title>
        <authorList>
            <person name="Liu B."/>
            <person name="Wang J."/>
            <person name="Zhu Y."/>
            <person name="Liu G."/>
            <person name="Chen Q."/>
            <person name="Chen Z."/>
            <person name="Lan J."/>
            <person name="Che J."/>
            <person name="Ge C."/>
            <person name="Shi H."/>
            <person name="Pan Z."/>
            <person name="Liu X."/>
        </authorList>
    </citation>
    <scope>NUCLEOTIDE SEQUENCE [LARGE SCALE GENOMIC DNA]</scope>
    <source>
        <strain evidence="2 4">DSM 2895</strain>
    </source>
</reference>
<dbReference type="Pfam" id="PF01909">
    <property type="entry name" value="NTP_transf_2"/>
    <property type="match status" value="1"/>
</dbReference>
<evidence type="ECO:0000313" key="4">
    <source>
        <dbReference type="Proteomes" id="UP000037269"/>
    </source>
</evidence>
<dbReference type="GO" id="GO:0016779">
    <property type="term" value="F:nucleotidyltransferase activity"/>
    <property type="evidence" value="ECO:0007669"/>
    <property type="project" value="InterPro"/>
</dbReference>
<dbReference type="RefSeq" id="WP_043064629.1">
    <property type="nucleotide sequence ID" value="NZ_BJOA01000130.1"/>
</dbReference>
<keyword evidence="4" id="KW-1185">Reference proteome</keyword>
<dbReference type="OrthoDB" id="2471827at2"/>
<evidence type="ECO:0000259" key="1">
    <source>
        <dbReference type="Pfam" id="PF01909"/>
    </source>
</evidence>
<accession>A0A0D1Y1K7</accession>
<feature type="domain" description="Polymerase nucleotidyl transferase" evidence="1">
    <location>
        <begin position="12"/>
        <end position="64"/>
    </location>
</feature>
<sequence length="321" mass="37157">MRDKSENLLRIAKDFIRESNIDVIYAFVGGSVGRGEADKYSDVDLTIYTNTNLSSSKSDVIYNGEIIQLETLHTDELPNQHMIEDSPWDYRFLNEATIIKDKEDKFSKSKQWATDYFGSENGKKKMIEQVSEIVKERTIYAVDYLKQHKLYSATHASMGAWAEAGFLYLFLEHNSLSTGLLLPRIQNLKVHFEEFKRVSPFSIIEDLSEVPIILNRLRKYLRKQGHSCIGLCDIHNTLCERKAQRLLNNNEGLNLLWQMYGEALWLYFETSNGLSFEQYFDSLPSELQNDLSKIGFVPLEEKKVRELCRLSDELLTFSCST</sequence>
<evidence type="ECO:0000313" key="2">
    <source>
        <dbReference type="EMBL" id="KON96953.1"/>
    </source>
</evidence>
<organism evidence="2 4">
    <name type="scientific">Aneurinibacillus migulanus</name>
    <name type="common">Bacillus migulanus</name>
    <dbReference type="NCBI Taxonomy" id="47500"/>
    <lineage>
        <taxon>Bacteria</taxon>
        <taxon>Bacillati</taxon>
        <taxon>Bacillota</taxon>
        <taxon>Bacilli</taxon>
        <taxon>Bacillales</taxon>
        <taxon>Paenibacillaceae</taxon>
        <taxon>Aneurinibacillus group</taxon>
        <taxon>Aneurinibacillus</taxon>
    </lineage>
</organism>
<dbReference type="CDD" id="cd05403">
    <property type="entry name" value="NT_KNTase_like"/>
    <property type="match status" value="1"/>
</dbReference>
<evidence type="ECO:0000313" key="3">
    <source>
        <dbReference type="EMBL" id="SDJ60500.1"/>
    </source>
</evidence>
<dbReference type="PATRIC" id="fig|47500.8.peg.3898"/>
<dbReference type="Gene3D" id="3.30.460.10">
    <property type="entry name" value="Beta Polymerase, domain 2"/>
    <property type="match status" value="1"/>
</dbReference>
<gene>
    <name evidence="2" type="ORF">AF333_17175</name>
    <name evidence="3" type="ORF">SAMN04487909_12218</name>
</gene>
<proteinExistence type="predicted"/>
<keyword evidence="3" id="KW-0808">Transferase</keyword>
<protein>
    <submittedName>
        <fullName evidence="3">Nucleotidyltransferase domain-containing protein</fullName>
    </submittedName>
</protein>
<dbReference type="InterPro" id="IPR002934">
    <property type="entry name" value="Polymerase_NTP_transf_dom"/>
</dbReference>